<sequence>MPTFASPYPPIPAWPQVNFYDYLLSRPEVRSWPNYTLHVDGLTGERRRFREFVVRVEGAASVMSAEPGVGVGGLGLQQGKDLVGILSENCMDYPVLVFALLKMAVPVALVPSLLTSDEITALLRLSKLTCLFVSPALYPTAQAAASDIGLPEDCIFILHGHVDGKRNLPGLIRTVKGRGLASVATQHVRDETFAYMVYSSGTSGLPKGVMISHRNLYYTAMQMVIPLQEIAKVYQPPPLNTPEKIPIGLAFLPFYHAMGLHAHVMRALLTPFTIIILPRWDVRQVIKAIINQPVTHMSLVPSMVHHIVSSPEFAKVDLSRFIGLSSGAAYLPPEVREKLMRRIQTPFLQEGYGMSECTLAALSVPFPGILEDRYKHVPGMTGILLPSQEARVIREDGTDASFDEAGELLVRGPNVALGYYRNEKATRDTFWPDGWLRTGDRFKVDSLGRFFYVDRVKDILKISGTQVSPSEIENALLEHPERLIDDVAVAGVVGARLSHEEVPRAWVVLSQAGKRHGETAVFEALDKWVRTKLSKPKWLRGGYQAVDEIPKLPTGKVLRRKLQAEFARTQSGQGGSTRSRL</sequence>
<name>A0ACB8S5J4_9AGAM</name>
<dbReference type="EMBL" id="MU275852">
    <property type="protein sequence ID" value="KAI0051427.1"/>
    <property type="molecule type" value="Genomic_DNA"/>
</dbReference>
<comment type="caution">
    <text evidence="1">The sequence shown here is derived from an EMBL/GenBank/DDBJ whole genome shotgun (WGS) entry which is preliminary data.</text>
</comment>
<reference evidence="1" key="2">
    <citation type="journal article" date="2022" name="New Phytol.">
        <title>Evolutionary transition to the ectomycorrhizal habit in the genomes of a hyperdiverse lineage of mushroom-forming fungi.</title>
        <authorList>
            <person name="Looney B."/>
            <person name="Miyauchi S."/>
            <person name="Morin E."/>
            <person name="Drula E."/>
            <person name="Courty P.E."/>
            <person name="Kohler A."/>
            <person name="Kuo A."/>
            <person name="LaButti K."/>
            <person name="Pangilinan J."/>
            <person name="Lipzen A."/>
            <person name="Riley R."/>
            <person name="Andreopoulos W."/>
            <person name="He G."/>
            <person name="Johnson J."/>
            <person name="Nolan M."/>
            <person name="Tritt A."/>
            <person name="Barry K.W."/>
            <person name="Grigoriev I.V."/>
            <person name="Nagy L.G."/>
            <person name="Hibbett D."/>
            <person name="Henrissat B."/>
            <person name="Matheny P.B."/>
            <person name="Labbe J."/>
            <person name="Martin F.M."/>
        </authorList>
    </citation>
    <scope>NUCLEOTIDE SEQUENCE</scope>
    <source>
        <strain evidence="1">FP105234-sp</strain>
    </source>
</reference>
<reference evidence="1" key="1">
    <citation type="submission" date="2021-02" db="EMBL/GenBank/DDBJ databases">
        <authorList>
            <consortium name="DOE Joint Genome Institute"/>
            <person name="Ahrendt S."/>
            <person name="Looney B.P."/>
            <person name="Miyauchi S."/>
            <person name="Morin E."/>
            <person name="Drula E."/>
            <person name="Courty P.E."/>
            <person name="Chicoki N."/>
            <person name="Fauchery L."/>
            <person name="Kohler A."/>
            <person name="Kuo A."/>
            <person name="Labutti K."/>
            <person name="Pangilinan J."/>
            <person name="Lipzen A."/>
            <person name="Riley R."/>
            <person name="Andreopoulos W."/>
            <person name="He G."/>
            <person name="Johnson J."/>
            <person name="Barry K.W."/>
            <person name="Grigoriev I.V."/>
            <person name="Nagy L."/>
            <person name="Hibbett D."/>
            <person name="Henrissat B."/>
            <person name="Matheny P.B."/>
            <person name="Labbe J."/>
            <person name="Martin F."/>
        </authorList>
    </citation>
    <scope>NUCLEOTIDE SEQUENCE</scope>
    <source>
        <strain evidence="1">FP105234-sp</strain>
    </source>
</reference>
<organism evidence="1 2">
    <name type="scientific">Auriscalpium vulgare</name>
    <dbReference type="NCBI Taxonomy" id="40419"/>
    <lineage>
        <taxon>Eukaryota</taxon>
        <taxon>Fungi</taxon>
        <taxon>Dikarya</taxon>
        <taxon>Basidiomycota</taxon>
        <taxon>Agaricomycotina</taxon>
        <taxon>Agaricomycetes</taxon>
        <taxon>Russulales</taxon>
        <taxon>Auriscalpiaceae</taxon>
        <taxon>Auriscalpium</taxon>
    </lineage>
</organism>
<evidence type="ECO:0000313" key="2">
    <source>
        <dbReference type="Proteomes" id="UP000814033"/>
    </source>
</evidence>
<dbReference type="Proteomes" id="UP000814033">
    <property type="component" value="Unassembled WGS sequence"/>
</dbReference>
<keyword evidence="2" id="KW-1185">Reference proteome</keyword>
<evidence type="ECO:0000313" key="1">
    <source>
        <dbReference type="EMBL" id="KAI0051427.1"/>
    </source>
</evidence>
<accession>A0ACB8S5J4</accession>
<proteinExistence type="predicted"/>
<gene>
    <name evidence="1" type="ORF">FA95DRAFT_273032</name>
</gene>
<protein>
    <submittedName>
        <fullName evidence="1">Acetyl-CoA synthetase-like protein</fullName>
    </submittedName>
</protein>